<reference evidence="2" key="2">
    <citation type="submission" date="2025-08" db="UniProtKB">
        <authorList>
            <consortium name="Ensembl"/>
        </authorList>
    </citation>
    <scope>IDENTIFICATION</scope>
</reference>
<evidence type="ECO:0000313" key="3">
    <source>
        <dbReference type="Proteomes" id="UP000694400"/>
    </source>
</evidence>
<feature type="compositionally biased region" description="Low complexity" evidence="1">
    <location>
        <begin position="255"/>
        <end position="275"/>
    </location>
</feature>
<feature type="region of interest" description="Disordered" evidence="1">
    <location>
        <begin position="246"/>
        <end position="309"/>
    </location>
</feature>
<accession>A0A8B9QX66</accession>
<organism evidence="2 3">
    <name type="scientific">Anas platyrhynchos</name>
    <name type="common">Mallard</name>
    <name type="synonym">Anas boschas</name>
    <dbReference type="NCBI Taxonomy" id="8839"/>
    <lineage>
        <taxon>Eukaryota</taxon>
        <taxon>Metazoa</taxon>
        <taxon>Chordata</taxon>
        <taxon>Craniata</taxon>
        <taxon>Vertebrata</taxon>
        <taxon>Euteleostomi</taxon>
        <taxon>Archelosauria</taxon>
        <taxon>Archosauria</taxon>
        <taxon>Dinosauria</taxon>
        <taxon>Saurischia</taxon>
        <taxon>Theropoda</taxon>
        <taxon>Coelurosauria</taxon>
        <taxon>Aves</taxon>
        <taxon>Neognathae</taxon>
        <taxon>Galloanserae</taxon>
        <taxon>Anseriformes</taxon>
        <taxon>Anatidae</taxon>
        <taxon>Anatinae</taxon>
        <taxon>Anas</taxon>
    </lineage>
</organism>
<dbReference type="Ensembl" id="ENSAPLT00020003729.1">
    <property type="protein sequence ID" value="ENSAPLP00020003470.1"/>
    <property type="gene ID" value="ENSAPLG00020002565.1"/>
</dbReference>
<dbReference type="Proteomes" id="UP000694400">
    <property type="component" value="Chromosome 19"/>
</dbReference>
<feature type="compositionally biased region" description="Polar residues" evidence="1">
    <location>
        <begin position="391"/>
        <end position="401"/>
    </location>
</feature>
<feature type="region of interest" description="Disordered" evidence="1">
    <location>
        <begin position="368"/>
        <end position="549"/>
    </location>
</feature>
<name>A0A8B9QX66_ANAPL</name>
<proteinExistence type="predicted"/>
<reference evidence="2" key="3">
    <citation type="submission" date="2025-09" db="UniProtKB">
        <authorList>
            <consortium name="Ensembl"/>
        </authorList>
    </citation>
    <scope>IDENTIFICATION</scope>
</reference>
<feature type="compositionally biased region" description="Basic and acidic residues" evidence="1">
    <location>
        <begin position="297"/>
        <end position="309"/>
    </location>
</feature>
<sequence>MSYCLAIPPPPRPRPLPLSSRLPPSPPTPPHFLFPASRHFRRAALPAGSCSPAARRHLVSPRLEAGSAHGGRRLRPPLSPPGARCWWGGPVGIPSPCPSVHEAQQTRIVNTSTACARLCLGSWVPKGRTPNGQGRGRTAGHSPMAPHCANLTSFLQGPQPSGVWGHEVGTRPPPRDWVRAGAEPGAQIYGVTAAGKQLRDHPVQPPAAKGGASSVGLAPPSVGWHPGFGAAPKLCPRVAPEWAGGDERTVGTGGTSRSTVSGYQGTTGTVGTVGDSGDRGLPHEQMTASGRKRVIKRASERRRGGTGREERAGTAFKFINLSLPVPAARPWPEGQKRGGFKKFKFFKFKGFGSLSSIPRSFTLRRGAVAPSSSEAGEGGLPPHGFLEEPFGSTQDDLNTMPKSPGPYARSSDMYSHMGTMPRQNLGKAGKSPGKARSTQSCREKGTPRDKMPGTTPMSGPKTPGTPDAGTDPSSASGKSEQEEEEALPSGTPAAAMSRMEQEPAGIISCPRMEAPSPRAAPDPAPGMETTSRDLLGKGQEHPSEGSPDR</sequence>
<evidence type="ECO:0000313" key="2">
    <source>
        <dbReference type="Ensembl" id="ENSAPLP00020003470.1"/>
    </source>
</evidence>
<feature type="compositionally biased region" description="Pro residues" evidence="1">
    <location>
        <begin position="7"/>
        <end position="16"/>
    </location>
</feature>
<feature type="region of interest" description="Disordered" evidence="1">
    <location>
        <begin position="1"/>
        <end position="29"/>
    </location>
</feature>
<evidence type="ECO:0000256" key="1">
    <source>
        <dbReference type="SAM" id="MobiDB-lite"/>
    </source>
</evidence>
<feature type="compositionally biased region" description="Basic and acidic residues" evidence="1">
    <location>
        <begin position="530"/>
        <end position="549"/>
    </location>
</feature>
<dbReference type="AlphaFoldDB" id="A0A8B9QX66"/>
<reference evidence="2" key="1">
    <citation type="submission" date="2019-08" db="EMBL/GenBank/DDBJ databases">
        <title>Three high-quality genomes provides insights into domestication of ducks.</title>
        <authorList>
            <person name="Hou Z.C."/>
            <person name="Zhu F."/>
            <person name="Yin Z.T."/>
            <person name="Zhang F."/>
        </authorList>
    </citation>
    <scope>NUCLEOTIDE SEQUENCE [LARGE SCALE GENOMIC DNA]</scope>
</reference>
<protein>
    <submittedName>
        <fullName evidence="2">Uncharacterized protein</fullName>
    </submittedName>
</protein>
<feature type="compositionally biased region" description="Basic and acidic residues" evidence="1">
    <location>
        <begin position="441"/>
        <end position="451"/>
    </location>
</feature>